<gene>
    <name evidence="4" type="ORF">JCGZ_00169</name>
</gene>
<dbReference type="PANTHER" id="PTHR13299:SF0">
    <property type="entry name" value="PEROXISOMAL MEMBRANE PROTEIN PEX16"/>
    <property type="match status" value="1"/>
</dbReference>
<sequence length="373" mass="42372">MEAYKRWVRSNKDYVHNLDSLANGVTWLLPERISDSEIASEAVSAILGIITAINEHIIDSTPTQINPSLVEPFCLPYSFCISAIKEFERLVEVTAEHYYGEDKKWDFIAFTEAMKVLVRLALFWNSGYKMLLHGGETPNIEKHSNLSSECNTGDFSKPRSHNNKLGHSEENPRNLEGQALSALSLFGENARMIPDPASFGGNQNQHDIMELPSPVTERTPLSTMLSEKGFHGGLFVVGEVLFITRPLIYVLFIRKYGIWSWTPWFLSLAMDFVGIGFLTQATKSRHSRKRQELNLTGSEKNEVSILHLNQLKRRKLLWALYLMRDPFFGKYIRQRLVSKEKLLEPVPVIGLLTVKILELVLGAQSCYTYMSGS</sequence>
<feature type="region of interest" description="Disordered" evidence="3">
    <location>
        <begin position="143"/>
        <end position="171"/>
    </location>
</feature>
<evidence type="ECO:0000313" key="5">
    <source>
        <dbReference type="Proteomes" id="UP000027138"/>
    </source>
</evidence>
<reference evidence="4 5" key="1">
    <citation type="journal article" date="2014" name="PLoS ONE">
        <title>Global Analysis of Gene Expression Profiles in Physic Nut (Jatropha curcas L.) Seedlings Exposed to Salt Stress.</title>
        <authorList>
            <person name="Zhang L."/>
            <person name="Zhang C."/>
            <person name="Wu P."/>
            <person name="Chen Y."/>
            <person name="Li M."/>
            <person name="Jiang H."/>
            <person name="Wu G."/>
        </authorList>
    </citation>
    <scope>NUCLEOTIDE SEQUENCE [LARGE SCALE GENOMIC DNA]</scope>
    <source>
        <strain evidence="5">cv. GZQX0401</strain>
        <tissue evidence="4">Young leaves</tissue>
    </source>
</reference>
<keyword evidence="2" id="KW-0812">Transmembrane</keyword>
<dbReference type="GO" id="GO:0005778">
    <property type="term" value="C:peroxisomal membrane"/>
    <property type="evidence" value="ECO:0007669"/>
    <property type="project" value="UniProtKB-SubCell"/>
</dbReference>
<name>A0A067LDU5_JATCU</name>
<keyword evidence="2" id="KW-0962">Peroxisome biogenesis</keyword>
<dbReference type="AlphaFoldDB" id="A0A067LDU5"/>
<proteinExistence type="inferred from homology"/>
<dbReference type="InterPro" id="IPR013919">
    <property type="entry name" value="Pex16"/>
</dbReference>
<feature type="compositionally biased region" description="Polar residues" evidence="3">
    <location>
        <begin position="145"/>
        <end position="154"/>
    </location>
</feature>
<keyword evidence="2" id="KW-1133">Transmembrane helix</keyword>
<evidence type="ECO:0000313" key="4">
    <source>
        <dbReference type="EMBL" id="KDP42665.1"/>
    </source>
</evidence>
<protein>
    <recommendedName>
        <fullName evidence="2">Peroxisomal membrane protein PEX16</fullName>
    </recommendedName>
</protein>
<dbReference type="PANTHER" id="PTHR13299">
    <property type="entry name" value="PEROXISOMAL MEMBRANE PROTEIN PEX16"/>
    <property type="match status" value="1"/>
</dbReference>
<accession>A0A067LDU5</accession>
<evidence type="ECO:0000256" key="3">
    <source>
        <dbReference type="SAM" id="MobiDB-lite"/>
    </source>
</evidence>
<feature type="transmembrane region" description="Helical" evidence="2">
    <location>
        <begin position="258"/>
        <end position="279"/>
    </location>
</feature>
<evidence type="ECO:0000256" key="2">
    <source>
        <dbReference type="RuleBase" id="RU365003"/>
    </source>
</evidence>
<dbReference type="EMBL" id="KK914289">
    <property type="protein sequence ID" value="KDP42665.1"/>
    <property type="molecule type" value="Genomic_DNA"/>
</dbReference>
<dbReference type="GO" id="GO:0007031">
    <property type="term" value="P:peroxisome organization"/>
    <property type="evidence" value="ECO:0007669"/>
    <property type="project" value="UniProtKB-KW"/>
</dbReference>
<comment type="similarity">
    <text evidence="1 2">Belongs to the peroxin-16 family.</text>
</comment>
<keyword evidence="2" id="KW-0472">Membrane</keyword>
<feature type="transmembrane region" description="Helical" evidence="2">
    <location>
        <begin position="232"/>
        <end position="252"/>
    </location>
</feature>
<dbReference type="Proteomes" id="UP000027138">
    <property type="component" value="Unassembled WGS sequence"/>
</dbReference>
<comment type="subcellular location">
    <subcellularLocation>
        <location evidence="2">Peroxisome membrane</location>
    </subcellularLocation>
</comment>
<evidence type="ECO:0000256" key="1">
    <source>
        <dbReference type="ARBA" id="ARBA00009505"/>
    </source>
</evidence>
<dbReference type="Pfam" id="PF08610">
    <property type="entry name" value="Pex16"/>
    <property type="match status" value="1"/>
</dbReference>
<keyword evidence="5" id="KW-1185">Reference proteome</keyword>
<dbReference type="OrthoDB" id="2021143at2759"/>
<dbReference type="STRING" id="180498.A0A067LDU5"/>
<organism evidence="4 5">
    <name type="scientific">Jatropha curcas</name>
    <name type="common">Barbados nut</name>
    <dbReference type="NCBI Taxonomy" id="180498"/>
    <lineage>
        <taxon>Eukaryota</taxon>
        <taxon>Viridiplantae</taxon>
        <taxon>Streptophyta</taxon>
        <taxon>Embryophyta</taxon>
        <taxon>Tracheophyta</taxon>
        <taxon>Spermatophyta</taxon>
        <taxon>Magnoliopsida</taxon>
        <taxon>eudicotyledons</taxon>
        <taxon>Gunneridae</taxon>
        <taxon>Pentapetalae</taxon>
        <taxon>rosids</taxon>
        <taxon>fabids</taxon>
        <taxon>Malpighiales</taxon>
        <taxon>Euphorbiaceae</taxon>
        <taxon>Crotonoideae</taxon>
        <taxon>Jatropheae</taxon>
        <taxon>Jatropha</taxon>
    </lineage>
</organism>
<keyword evidence="2" id="KW-0576">Peroxisome</keyword>